<dbReference type="PROSITE" id="PS50879">
    <property type="entry name" value="RNASE_H_1"/>
    <property type="match status" value="1"/>
</dbReference>
<evidence type="ECO:0000256" key="2">
    <source>
        <dbReference type="ARBA" id="ARBA00022448"/>
    </source>
</evidence>
<feature type="non-terminal residue" evidence="8">
    <location>
        <position position="1"/>
    </location>
</feature>
<dbReference type="Gene3D" id="3.30.420.10">
    <property type="entry name" value="Ribonuclease H-like superfamily/Ribonuclease H"/>
    <property type="match status" value="1"/>
</dbReference>
<dbReference type="STRING" id="22663.A0A2I0HHG9"/>
<organism evidence="8 9">
    <name type="scientific">Punica granatum</name>
    <name type="common">Pomegranate</name>
    <dbReference type="NCBI Taxonomy" id="22663"/>
    <lineage>
        <taxon>Eukaryota</taxon>
        <taxon>Viridiplantae</taxon>
        <taxon>Streptophyta</taxon>
        <taxon>Embryophyta</taxon>
        <taxon>Tracheophyta</taxon>
        <taxon>Spermatophyta</taxon>
        <taxon>Magnoliopsida</taxon>
        <taxon>eudicotyledons</taxon>
        <taxon>Gunneridae</taxon>
        <taxon>Pentapetalae</taxon>
        <taxon>rosids</taxon>
        <taxon>malvids</taxon>
        <taxon>Myrtales</taxon>
        <taxon>Lythraceae</taxon>
        <taxon>Punica</taxon>
    </lineage>
</organism>
<reference evidence="8 9" key="1">
    <citation type="submission" date="2017-11" db="EMBL/GenBank/DDBJ databases">
        <title>De-novo sequencing of pomegranate (Punica granatum L.) genome.</title>
        <authorList>
            <person name="Akparov Z."/>
            <person name="Amiraslanov A."/>
            <person name="Hajiyeva S."/>
            <person name="Abbasov M."/>
            <person name="Kaur K."/>
            <person name="Hamwieh A."/>
            <person name="Solovyev V."/>
            <person name="Salamov A."/>
            <person name="Braich B."/>
            <person name="Kosarev P."/>
            <person name="Mahmoud A."/>
            <person name="Hajiyev E."/>
            <person name="Babayeva S."/>
            <person name="Izzatullayeva V."/>
            <person name="Mammadov A."/>
            <person name="Mammadov A."/>
            <person name="Sharifova S."/>
            <person name="Ojaghi J."/>
            <person name="Eynullazada K."/>
            <person name="Bayramov B."/>
            <person name="Abdulazimova A."/>
            <person name="Shahmuradov I."/>
        </authorList>
    </citation>
    <scope>NUCLEOTIDE SEQUENCE [LARGE SCALE GENOMIC DNA]</scope>
    <source>
        <strain evidence="9">cv. AG2017</strain>
        <tissue evidence="8">Leaf</tissue>
    </source>
</reference>
<keyword evidence="9" id="KW-1185">Reference proteome</keyword>
<dbReference type="FunFam" id="1.10.760.10:FF:000021">
    <property type="entry name" value="Cytochrome c6, chloroplastic"/>
    <property type="match status" value="1"/>
</dbReference>
<name>A0A2I0HHG9_PUNGR</name>
<dbReference type="Pfam" id="PF13456">
    <property type="entry name" value="RVT_3"/>
    <property type="match status" value="1"/>
</dbReference>
<dbReference type="GO" id="GO:0009055">
    <property type="term" value="F:electron transfer activity"/>
    <property type="evidence" value="ECO:0007669"/>
    <property type="project" value="InterPro"/>
</dbReference>
<feature type="domain" description="RNase H type-1" evidence="7">
    <location>
        <begin position="101"/>
        <end position="182"/>
    </location>
</feature>
<comment type="function">
    <text evidence="1">Functions as an electron carrier between membrane-bound cytochrome b6-f and photosystem I in oxygenic photosynthesis.</text>
</comment>
<dbReference type="GO" id="GO:0003676">
    <property type="term" value="F:nucleic acid binding"/>
    <property type="evidence" value="ECO:0007669"/>
    <property type="project" value="InterPro"/>
</dbReference>
<evidence type="ECO:0000256" key="1">
    <source>
        <dbReference type="ARBA" id="ARBA00002347"/>
    </source>
</evidence>
<evidence type="ECO:0000313" key="9">
    <source>
        <dbReference type="Proteomes" id="UP000233551"/>
    </source>
</evidence>
<dbReference type="InterPro" id="IPR036397">
    <property type="entry name" value="RNaseH_sf"/>
</dbReference>
<dbReference type="PANTHER" id="PTHR34688">
    <property type="entry name" value="CYTOCHROME C6, CHLOROPLASTIC"/>
    <property type="match status" value="1"/>
</dbReference>
<dbReference type="InterPro" id="IPR012337">
    <property type="entry name" value="RNaseH-like_sf"/>
</dbReference>
<dbReference type="InterPro" id="IPR044730">
    <property type="entry name" value="RNase_H-like_dom_plant"/>
</dbReference>
<dbReference type="EMBL" id="PGOL01009176">
    <property type="protein sequence ID" value="PKI31128.1"/>
    <property type="molecule type" value="Genomic_DNA"/>
</dbReference>
<comment type="caution">
    <text evidence="8">The sequence shown here is derived from an EMBL/GenBank/DDBJ whole genome shotgun (WGS) entry which is preliminary data.</text>
</comment>
<proteinExistence type="predicted"/>
<sequence>SHLDRLWTYNAGWLYFSGPALVAMMLVETLYSLNGVDTEEEIYRITYFGKGRMPGFGENCTPRGQCTFGPRLPEEDIKILAEFVKVGWTTHPVNVGWTSPPSGWMKLNTDGSALRNSGRAGARGVLGNELGRWIRRFALFLGATNSLVAELWAIREGLVMIRALDIQSLWVELDAKVVLDLI</sequence>
<accession>A0A2I0HHG9</accession>
<dbReference type="Proteomes" id="UP000233551">
    <property type="component" value="Unassembled WGS sequence"/>
</dbReference>
<keyword evidence="3" id="KW-0249">Electron transport</keyword>
<keyword evidence="2" id="KW-0813">Transport</keyword>
<evidence type="ECO:0000313" key="8">
    <source>
        <dbReference type="EMBL" id="PKI31128.1"/>
    </source>
</evidence>
<dbReference type="AlphaFoldDB" id="A0A2I0HHG9"/>
<protein>
    <recommendedName>
        <fullName evidence="6">Cytochrome c-553</fullName>
    </recommendedName>
    <alternativeName>
        <fullName evidence="5">Cytochrome c553</fullName>
    </alternativeName>
    <alternativeName>
        <fullName evidence="4">Soluble cytochrome f</fullName>
    </alternativeName>
</protein>
<evidence type="ECO:0000256" key="5">
    <source>
        <dbReference type="ARBA" id="ARBA00031247"/>
    </source>
</evidence>
<dbReference type="SUPFAM" id="SSF53098">
    <property type="entry name" value="Ribonuclease H-like"/>
    <property type="match status" value="1"/>
</dbReference>
<dbReference type="InterPro" id="IPR023655">
    <property type="entry name" value="Cyt_C6"/>
</dbReference>
<dbReference type="GO" id="GO:0020037">
    <property type="term" value="F:heme binding"/>
    <property type="evidence" value="ECO:0007669"/>
    <property type="project" value="InterPro"/>
</dbReference>
<dbReference type="Gene3D" id="1.10.760.10">
    <property type="entry name" value="Cytochrome c-like domain"/>
    <property type="match status" value="1"/>
</dbReference>
<evidence type="ECO:0000256" key="4">
    <source>
        <dbReference type="ARBA" id="ARBA00030448"/>
    </source>
</evidence>
<dbReference type="InterPro" id="IPR036909">
    <property type="entry name" value="Cyt_c-like_dom_sf"/>
</dbReference>
<evidence type="ECO:0000256" key="6">
    <source>
        <dbReference type="ARBA" id="ARBA00033211"/>
    </source>
</evidence>
<dbReference type="CDD" id="cd06222">
    <property type="entry name" value="RNase_H_like"/>
    <property type="match status" value="1"/>
</dbReference>
<evidence type="ECO:0000259" key="7">
    <source>
        <dbReference type="PROSITE" id="PS50879"/>
    </source>
</evidence>
<dbReference type="InterPro" id="IPR002156">
    <property type="entry name" value="RNaseH_domain"/>
</dbReference>
<gene>
    <name evidence="8" type="ORF">CRG98_048481</name>
</gene>
<dbReference type="GO" id="GO:0005506">
    <property type="term" value="F:iron ion binding"/>
    <property type="evidence" value="ECO:0007669"/>
    <property type="project" value="InterPro"/>
</dbReference>
<dbReference type="PANTHER" id="PTHR34688:SF2">
    <property type="entry name" value="CYTOCHROME C6, CHLOROPLASTIC"/>
    <property type="match status" value="1"/>
</dbReference>
<evidence type="ECO:0000256" key="3">
    <source>
        <dbReference type="ARBA" id="ARBA00022982"/>
    </source>
</evidence>
<dbReference type="GO" id="GO:0004523">
    <property type="term" value="F:RNA-DNA hybrid ribonuclease activity"/>
    <property type="evidence" value="ECO:0007669"/>
    <property type="project" value="InterPro"/>
</dbReference>